<dbReference type="InterPro" id="IPR004853">
    <property type="entry name" value="Sugar_P_trans_dom"/>
</dbReference>
<evidence type="ECO:0000256" key="6">
    <source>
        <dbReference type="SAM" id="Phobius"/>
    </source>
</evidence>
<dbReference type="OrthoDB" id="5547497at2759"/>
<dbReference type="HOGENOM" id="CLU_044894_0_1_1"/>
<feature type="transmembrane region" description="Helical" evidence="6">
    <location>
        <begin position="94"/>
        <end position="115"/>
    </location>
</feature>
<feature type="transmembrane region" description="Helical" evidence="6">
    <location>
        <begin position="121"/>
        <end position="139"/>
    </location>
</feature>
<dbReference type="RefSeq" id="XP_001878580.1">
    <property type="nucleotide sequence ID" value="XM_001878545.1"/>
</dbReference>
<evidence type="ECO:0000259" key="7">
    <source>
        <dbReference type="Pfam" id="PF03151"/>
    </source>
</evidence>
<dbReference type="FunCoup" id="B0D3H7">
    <property type="interactions" value="100"/>
</dbReference>
<feature type="transmembrane region" description="Helical" evidence="6">
    <location>
        <begin position="146"/>
        <end position="169"/>
    </location>
</feature>
<feature type="transmembrane region" description="Helical" evidence="6">
    <location>
        <begin position="214"/>
        <end position="232"/>
    </location>
</feature>
<dbReference type="InterPro" id="IPR050186">
    <property type="entry name" value="TPT_transporter"/>
</dbReference>
<dbReference type="Proteomes" id="UP000001194">
    <property type="component" value="Unassembled WGS sequence"/>
</dbReference>
<feature type="region of interest" description="Disordered" evidence="5">
    <location>
        <begin position="333"/>
        <end position="359"/>
    </location>
</feature>
<organism evidence="9">
    <name type="scientific">Laccaria bicolor (strain S238N-H82 / ATCC MYA-4686)</name>
    <name type="common">Bicoloured deceiver</name>
    <name type="synonym">Laccaria laccata var. bicolor</name>
    <dbReference type="NCBI Taxonomy" id="486041"/>
    <lineage>
        <taxon>Eukaryota</taxon>
        <taxon>Fungi</taxon>
        <taxon>Dikarya</taxon>
        <taxon>Basidiomycota</taxon>
        <taxon>Agaricomycotina</taxon>
        <taxon>Agaricomycetes</taxon>
        <taxon>Agaricomycetidae</taxon>
        <taxon>Agaricales</taxon>
        <taxon>Agaricineae</taxon>
        <taxon>Hydnangiaceae</taxon>
        <taxon>Laccaria</taxon>
    </lineage>
</organism>
<accession>B0D3H7</accession>
<evidence type="ECO:0000256" key="2">
    <source>
        <dbReference type="ARBA" id="ARBA00022692"/>
    </source>
</evidence>
<evidence type="ECO:0000256" key="5">
    <source>
        <dbReference type="SAM" id="MobiDB-lite"/>
    </source>
</evidence>
<evidence type="ECO:0000313" key="9">
    <source>
        <dbReference type="Proteomes" id="UP000001194"/>
    </source>
</evidence>
<feature type="transmembrane region" description="Helical" evidence="6">
    <location>
        <begin position="12"/>
        <end position="34"/>
    </location>
</feature>
<sequence>MVQPQGERQPFQVAAVILFYIGAALVVSVCMVFVNKAVLNATPTLPMSFLFIQLVLAVLLLHLVSFVSSAARLQRILPFKIRLPVLDGQTAIKLLPFVTVGVAGLSFNTLCLATVDASFFQIARGLLLPMTVVLSSVATRTLPKTAVVSSVLVVTLGFFLGLHPSSYITSSVIENPPLLPILYGVLSSVMLALHAVLTKSAHAHVGNDNSVIKLMYYGNLMSAVFIVPFIFWNGEAGPLMTLWKVGGHDCRVFAIGTCVTGFFGFLLGVANLLSIKVTSPVTHMFSSAAKSVLQSILGSYLFGDIITSHRAASIAVITFGTLLYTWNQSNHQRSRSKDETKPHTAPNTDLEGGKATDGL</sequence>
<keyword evidence="3 6" id="KW-1133">Transmembrane helix</keyword>
<keyword evidence="4 6" id="KW-0472">Membrane</keyword>
<feature type="transmembrane region" description="Helical" evidence="6">
    <location>
        <begin position="49"/>
        <end position="73"/>
    </location>
</feature>
<reference evidence="8 9" key="1">
    <citation type="journal article" date="2008" name="Nature">
        <title>The genome of Laccaria bicolor provides insights into mycorrhizal symbiosis.</title>
        <authorList>
            <person name="Martin F."/>
            <person name="Aerts A."/>
            <person name="Ahren D."/>
            <person name="Brun A."/>
            <person name="Danchin E.G.J."/>
            <person name="Duchaussoy F."/>
            <person name="Gibon J."/>
            <person name="Kohler A."/>
            <person name="Lindquist E."/>
            <person name="Pereda V."/>
            <person name="Salamov A."/>
            <person name="Shapiro H.J."/>
            <person name="Wuyts J."/>
            <person name="Blaudez D."/>
            <person name="Buee M."/>
            <person name="Brokstein P."/>
            <person name="Canbaeck B."/>
            <person name="Cohen D."/>
            <person name="Courty P.E."/>
            <person name="Coutinho P.M."/>
            <person name="Delaruelle C."/>
            <person name="Detter J.C."/>
            <person name="Deveau A."/>
            <person name="DiFazio S."/>
            <person name="Duplessis S."/>
            <person name="Fraissinet-Tachet L."/>
            <person name="Lucic E."/>
            <person name="Frey-Klett P."/>
            <person name="Fourrey C."/>
            <person name="Feussner I."/>
            <person name="Gay G."/>
            <person name="Grimwood J."/>
            <person name="Hoegger P.J."/>
            <person name="Jain P."/>
            <person name="Kilaru S."/>
            <person name="Labbe J."/>
            <person name="Lin Y.C."/>
            <person name="Legue V."/>
            <person name="Le Tacon F."/>
            <person name="Marmeisse R."/>
            <person name="Melayah D."/>
            <person name="Montanini B."/>
            <person name="Muratet M."/>
            <person name="Nehls U."/>
            <person name="Niculita-Hirzel H."/>
            <person name="Oudot-Le Secq M.P."/>
            <person name="Peter M."/>
            <person name="Quesneville H."/>
            <person name="Rajashekar B."/>
            <person name="Reich M."/>
            <person name="Rouhier N."/>
            <person name="Schmutz J."/>
            <person name="Yin T."/>
            <person name="Chalot M."/>
            <person name="Henrissat B."/>
            <person name="Kuees U."/>
            <person name="Lucas S."/>
            <person name="Van de Peer Y."/>
            <person name="Podila G.K."/>
            <person name="Polle A."/>
            <person name="Pukkila P.J."/>
            <person name="Richardson P.M."/>
            <person name="Rouze P."/>
            <person name="Sanders I.R."/>
            <person name="Stajich J.E."/>
            <person name="Tunlid A."/>
            <person name="Tuskan G."/>
            <person name="Grigoriev I.V."/>
        </authorList>
    </citation>
    <scope>NUCLEOTIDE SEQUENCE [LARGE SCALE GENOMIC DNA]</scope>
    <source>
        <strain evidence="9">S238N-H82 / ATCC MYA-4686</strain>
    </source>
</reference>
<dbReference type="EMBL" id="DS547096">
    <property type="protein sequence ID" value="EDR11279.1"/>
    <property type="molecule type" value="Genomic_DNA"/>
</dbReference>
<feature type="transmembrane region" description="Helical" evidence="6">
    <location>
        <begin position="181"/>
        <end position="202"/>
    </location>
</feature>
<evidence type="ECO:0000256" key="3">
    <source>
        <dbReference type="ARBA" id="ARBA00022989"/>
    </source>
</evidence>
<gene>
    <name evidence="8" type="ORF">LACBIDRAFT_189532</name>
</gene>
<keyword evidence="2 6" id="KW-0812">Transmembrane</keyword>
<evidence type="ECO:0000256" key="1">
    <source>
        <dbReference type="ARBA" id="ARBA00004141"/>
    </source>
</evidence>
<dbReference type="InParanoid" id="B0D3H7"/>
<dbReference type="GeneID" id="6073972"/>
<evidence type="ECO:0000313" key="8">
    <source>
        <dbReference type="EMBL" id="EDR11279.1"/>
    </source>
</evidence>
<feature type="domain" description="Sugar phosphate transporter" evidence="7">
    <location>
        <begin position="17"/>
        <end position="324"/>
    </location>
</feature>
<proteinExistence type="predicted"/>
<dbReference type="GO" id="GO:0016020">
    <property type="term" value="C:membrane"/>
    <property type="evidence" value="ECO:0007669"/>
    <property type="project" value="UniProtKB-SubCell"/>
</dbReference>
<dbReference type="AlphaFoldDB" id="B0D3H7"/>
<dbReference type="KEGG" id="lbc:LACBIDRAFT_189532"/>
<name>B0D3H7_LACBS</name>
<comment type="subcellular location">
    <subcellularLocation>
        <location evidence="1">Membrane</location>
        <topology evidence="1">Multi-pass membrane protein</topology>
    </subcellularLocation>
</comment>
<protein>
    <submittedName>
        <fullName evidence="8">Predicted protein</fullName>
    </submittedName>
</protein>
<feature type="transmembrane region" description="Helical" evidence="6">
    <location>
        <begin position="252"/>
        <end position="273"/>
    </location>
</feature>
<dbReference type="Pfam" id="PF03151">
    <property type="entry name" value="TPT"/>
    <property type="match status" value="1"/>
</dbReference>
<evidence type="ECO:0000256" key="4">
    <source>
        <dbReference type="ARBA" id="ARBA00023136"/>
    </source>
</evidence>
<keyword evidence="9" id="KW-1185">Reference proteome</keyword>
<dbReference type="PANTHER" id="PTHR11132">
    <property type="entry name" value="SOLUTE CARRIER FAMILY 35"/>
    <property type="match status" value="1"/>
</dbReference>